<gene>
    <name evidence="4" type="primary">LOC103716956</name>
</gene>
<organism evidence="3 4">
    <name type="scientific">Phoenix dactylifera</name>
    <name type="common">Date palm</name>
    <dbReference type="NCBI Taxonomy" id="42345"/>
    <lineage>
        <taxon>Eukaryota</taxon>
        <taxon>Viridiplantae</taxon>
        <taxon>Streptophyta</taxon>
        <taxon>Embryophyta</taxon>
        <taxon>Tracheophyta</taxon>
        <taxon>Spermatophyta</taxon>
        <taxon>Magnoliopsida</taxon>
        <taxon>Liliopsida</taxon>
        <taxon>Arecaceae</taxon>
        <taxon>Coryphoideae</taxon>
        <taxon>Phoeniceae</taxon>
        <taxon>Phoenix</taxon>
    </lineage>
</organism>
<keyword evidence="2" id="KW-0472">Membrane</keyword>
<accession>A0A8B7CP94</accession>
<dbReference type="RefSeq" id="XP_008803397.2">
    <property type="nucleotide sequence ID" value="XM_008805175.4"/>
</dbReference>
<proteinExistence type="predicted"/>
<keyword evidence="2" id="KW-1133">Transmembrane helix</keyword>
<keyword evidence="2" id="KW-0812">Transmembrane</keyword>
<feature type="compositionally biased region" description="Pro residues" evidence="1">
    <location>
        <begin position="57"/>
        <end position="80"/>
    </location>
</feature>
<reference evidence="3" key="1">
    <citation type="journal article" date="2019" name="Nat. Commun.">
        <title>Genome-wide association mapping of date palm fruit traits.</title>
        <authorList>
            <person name="Hazzouri K.M."/>
            <person name="Gros-Balthazard M."/>
            <person name="Flowers J.M."/>
            <person name="Copetti D."/>
            <person name="Lemansour A."/>
            <person name="Lebrun M."/>
            <person name="Masmoudi K."/>
            <person name="Ferrand S."/>
            <person name="Dhar M.I."/>
            <person name="Fresquez Z.A."/>
            <person name="Rosas U."/>
            <person name="Zhang J."/>
            <person name="Talag J."/>
            <person name="Lee S."/>
            <person name="Kudrna D."/>
            <person name="Powell R.F."/>
            <person name="Leitch I.J."/>
            <person name="Krueger R.R."/>
            <person name="Wing R.A."/>
            <person name="Amiri K.M.A."/>
            <person name="Purugganan M.D."/>
        </authorList>
    </citation>
    <scope>NUCLEOTIDE SEQUENCE [LARGE SCALE GENOMIC DNA]</scope>
    <source>
        <strain evidence="3">cv. Khalas</strain>
    </source>
</reference>
<evidence type="ECO:0000313" key="4">
    <source>
        <dbReference type="RefSeq" id="XP_008803397.2"/>
    </source>
</evidence>
<dbReference type="Proteomes" id="UP000228380">
    <property type="component" value="Chromosome 8"/>
</dbReference>
<dbReference type="GeneID" id="103716956"/>
<evidence type="ECO:0000256" key="1">
    <source>
        <dbReference type="SAM" id="MobiDB-lite"/>
    </source>
</evidence>
<dbReference type="PANTHER" id="PTHR36369:SF1">
    <property type="entry name" value="TRANSMEMBRANE PROTEIN"/>
    <property type="match status" value="1"/>
</dbReference>
<sequence length="199" mass="21448">MDLLEMPLEDIVLRFHSLPAAVAAGSLCAGLAVLAAALGLWRIRAVGSRSDVSLPHSPTPPKPEPAQAPAPAPAPVPRSPEPTARALHCHVEDAGTPKARFTAYYGSCDRFDVEDDGDEQAEVDNGRKNDGASLVRARLTAPIAPLEGFGWEGLMVRRRGDLGWYRYQDLTALNGSVVRLWDGDSVWTATSRRRSPMGL</sequence>
<dbReference type="PANTHER" id="PTHR36369">
    <property type="entry name" value="TRANSMEMBRANE PROTEIN"/>
    <property type="match status" value="1"/>
</dbReference>
<name>A0A8B7CP94_PHODC</name>
<dbReference type="KEGG" id="pda:103716956"/>
<dbReference type="OrthoDB" id="1921606at2759"/>
<evidence type="ECO:0000256" key="2">
    <source>
        <dbReference type="SAM" id="Phobius"/>
    </source>
</evidence>
<keyword evidence="3" id="KW-1185">Reference proteome</keyword>
<reference evidence="4" key="2">
    <citation type="submission" date="2025-08" db="UniProtKB">
        <authorList>
            <consortium name="RefSeq"/>
        </authorList>
    </citation>
    <scope>IDENTIFICATION</scope>
    <source>
        <tissue evidence="4">Young leaves</tissue>
    </source>
</reference>
<feature type="region of interest" description="Disordered" evidence="1">
    <location>
        <begin position="50"/>
        <end position="82"/>
    </location>
</feature>
<evidence type="ECO:0000313" key="3">
    <source>
        <dbReference type="Proteomes" id="UP000228380"/>
    </source>
</evidence>
<dbReference type="AlphaFoldDB" id="A0A8B7CP94"/>
<feature type="transmembrane region" description="Helical" evidence="2">
    <location>
        <begin position="20"/>
        <end position="41"/>
    </location>
</feature>
<protein>
    <submittedName>
        <fullName evidence="4">Uncharacterized protein LOC103716956</fullName>
    </submittedName>
</protein>